<dbReference type="AlphaFoldDB" id="A0A1I5S6V7"/>
<protein>
    <submittedName>
        <fullName evidence="1">Uncharacterized protein</fullName>
    </submittedName>
</protein>
<keyword evidence="2" id="KW-1185">Reference proteome</keyword>
<dbReference type="EMBL" id="FOXP01000005">
    <property type="protein sequence ID" value="SFP66367.1"/>
    <property type="molecule type" value="Genomic_DNA"/>
</dbReference>
<reference evidence="1 2" key="1">
    <citation type="submission" date="2016-10" db="EMBL/GenBank/DDBJ databases">
        <authorList>
            <person name="de Groot N.N."/>
        </authorList>
    </citation>
    <scope>NUCLEOTIDE SEQUENCE [LARGE SCALE GENOMIC DNA]</scope>
    <source>
        <strain evidence="1 2">CGMCC 1.9113</strain>
    </source>
</reference>
<gene>
    <name evidence="1" type="ORF">SAMN04488241_1055</name>
</gene>
<accession>A0A1I5S6V7</accession>
<organism evidence="1 2">
    <name type="scientific">Sphingomonas rubra</name>
    <dbReference type="NCBI Taxonomy" id="634430"/>
    <lineage>
        <taxon>Bacteria</taxon>
        <taxon>Pseudomonadati</taxon>
        <taxon>Pseudomonadota</taxon>
        <taxon>Alphaproteobacteria</taxon>
        <taxon>Sphingomonadales</taxon>
        <taxon>Sphingomonadaceae</taxon>
        <taxon>Sphingomonas</taxon>
    </lineage>
</organism>
<proteinExistence type="predicted"/>
<evidence type="ECO:0000313" key="2">
    <source>
        <dbReference type="Proteomes" id="UP000199586"/>
    </source>
</evidence>
<name>A0A1I5S6V7_9SPHN</name>
<sequence>MPKLNRDHAARSLTLFDFHFVCPMPRSIVPSRLVAWCNENVEHGWLMQFPRKGMPTFATTVFLFSDYDDCVRFRDQYCYTDKYHKRPHEDDYMQALADNG</sequence>
<evidence type="ECO:0000313" key="1">
    <source>
        <dbReference type="EMBL" id="SFP66367.1"/>
    </source>
</evidence>
<dbReference type="Proteomes" id="UP000199586">
    <property type="component" value="Unassembled WGS sequence"/>
</dbReference>